<name>A0A972SLE5_9BURK</name>
<reference evidence="2 3" key="1">
    <citation type="submission" date="2019-11" db="EMBL/GenBank/DDBJ databases">
        <title>Metabolism of dissolved organic matter in forest soils.</title>
        <authorList>
            <person name="Cyle K.T."/>
            <person name="Wilhelm R.C."/>
            <person name="Martinez C.E."/>
        </authorList>
    </citation>
    <scope>NUCLEOTIDE SEQUENCE [LARGE SCALE GENOMIC DNA]</scope>
    <source>
        <strain evidence="2 3">5N</strain>
    </source>
</reference>
<protein>
    <recommendedName>
        <fullName evidence="4">Heme exporter protein D</fullName>
    </recommendedName>
</protein>
<dbReference type="AlphaFoldDB" id="A0A972SLE5"/>
<dbReference type="EMBL" id="WOEZ01000185">
    <property type="protein sequence ID" value="NPT59052.1"/>
    <property type="molecule type" value="Genomic_DNA"/>
</dbReference>
<comment type="caution">
    <text evidence="2">The sequence shown here is derived from an EMBL/GenBank/DDBJ whole genome shotgun (WGS) entry which is preliminary data.</text>
</comment>
<sequence length="47" mass="5423">MISTIFTIYGLFALAMAVVVWPMLKAAALTDRRDEIEQRGIKRLREQ</sequence>
<keyword evidence="1" id="KW-0472">Membrane</keyword>
<evidence type="ECO:0000313" key="2">
    <source>
        <dbReference type="EMBL" id="NPT59052.1"/>
    </source>
</evidence>
<organism evidence="2 3">
    <name type="scientific">Paraburkholderia elongata</name>
    <dbReference type="NCBI Taxonomy" id="2675747"/>
    <lineage>
        <taxon>Bacteria</taxon>
        <taxon>Pseudomonadati</taxon>
        <taxon>Pseudomonadota</taxon>
        <taxon>Betaproteobacteria</taxon>
        <taxon>Burkholderiales</taxon>
        <taxon>Burkholderiaceae</taxon>
        <taxon>Paraburkholderia</taxon>
    </lineage>
</organism>
<keyword evidence="1" id="KW-0812">Transmembrane</keyword>
<evidence type="ECO:0000256" key="1">
    <source>
        <dbReference type="SAM" id="Phobius"/>
    </source>
</evidence>
<evidence type="ECO:0008006" key="4">
    <source>
        <dbReference type="Google" id="ProtNLM"/>
    </source>
</evidence>
<keyword evidence="1" id="KW-1133">Transmembrane helix</keyword>
<dbReference type="Proteomes" id="UP000655523">
    <property type="component" value="Unassembled WGS sequence"/>
</dbReference>
<dbReference type="RefSeq" id="WP_172172048.1">
    <property type="nucleotide sequence ID" value="NZ_WOEZ01000185.1"/>
</dbReference>
<evidence type="ECO:0000313" key="3">
    <source>
        <dbReference type="Proteomes" id="UP000655523"/>
    </source>
</evidence>
<proteinExistence type="predicted"/>
<feature type="transmembrane region" description="Helical" evidence="1">
    <location>
        <begin position="6"/>
        <end position="24"/>
    </location>
</feature>
<accession>A0A972SLE5</accession>
<gene>
    <name evidence="2" type="ORF">GNZ13_31955</name>
</gene>
<keyword evidence="3" id="KW-1185">Reference proteome</keyword>